<evidence type="ECO:0000256" key="1">
    <source>
        <dbReference type="ARBA" id="ARBA00007613"/>
    </source>
</evidence>
<evidence type="ECO:0000256" key="2">
    <source>
        <dbReference type="SAM" id="Coils"/>
    </source>
</evidence>
<dbReference type="Proteomes" id="UP000315369">
    <property type="component" value="Unassembled WGS sequence"/>
</dbReference>
<keyword evidence="4" id="KW-1185">Reference proteome</keyword>
<dbReference type="AlphaFoldDB" id="A0A540WXD2"/>
<dbReference type="SUPFAM" id="SSF56954">
    <property type="entry name" value="Outer membrane efflux proteins (OEP)"/>
    <property type="match status" value="1"/>
</dbReference>
<proteinExistence type="inferred from homology"/>
<dbReference type="PANTHER" id="PTHR30203">
    <property type="entry name" value="OUTER MEMBRANE CATION EFFLUX PROTEIN"/>
    <property type="match status" value="1"/>
</dbReference>
<evidence type="ECO:0000313" key="3">
    <source>
        <dbReference type="EMBL" id="TQF13590.1"/>
    </source>
</evidence>
<protein>
    <submittedName>
        <fullName evidence="3">TolC family protein</fullName>
    </submittedName>
</protein>
<gene>
    <name evidence="3" type="ORF">FJV41_23155</name>
</gene>
<evidence type="ECO:0000313" key="4">
    <source>
        <dbReference type="Proteomes" id="UP000315369"/>
    </source>
</evidence>
<dbReference type="GO" id="GO:0015562">
    <property type="term" value="F:efflux transmembrane transporter activity"/>
    <property type="evidence" value="ECO:0007669"/>
    <property type="project" value="InterPro"/>
</dbReference>
<reference evidence="3 4" key="1">
    <citation type="submission" date="2019-06" db="EMBL/GenBank/DDBJ databases">
        <authorList>
            <person name="Livingstone P."/>
            <person name="Whitworth D."/>
        </authorList>
    </citation>
    <scope>NUCLEOTIDE SEQUENCE [LARGE SCALE GENOMIC DNA]</scope>
    <source>
        <strain evidence="3 4">AM401</strain>
    </source>
</reference>
<dbReference type="Gene3D" id="1.20.1600.10">
    <property type="entry name" value="Outer membrane efflux proteins (OEP)"/>
    <property type="match status" value="1"/>
</dbReference>
<dbReference type="Pfam" id="PF02321">
    <property type="entry name" value="OEP"/>
    <property type="match status" value="1"/>
</dbReference>
<organism evidence="3 4">
    <name type="scientific">Myxococcus llanfairpwllgwyngyllgogerychwyrndrobwllllantysiliogogogochensis</name>
    <dbReference type="NCBI Taxonomy" id="2590453"/>
    <lineage>
        <taxon>Bacteria</taxon>
        <taxon>Pseudomonadati</taxon>
        <taxon>Myxococcota</taxon>
        <taxon>Myxococcia</taxon>
        <taxon>Myxococcales</taxon>
        <taxon>Cystobacterineae</taxon>
        <taxon>Myxococcaceae</taxon>
        <taxon>Myxococcus</taxon>
    </lineage>
</organism>
<comment type="caution">
    <text evidence="3">The sequence shown here is derived from an EMBL/GenBank/DDBJ whole genome shotgun (WGS) entry which is preliminary data.</text>
</comment>
<comment type="similarity">
    <text evidence="1">Belongs to the outer membrane factor (OMF) (TC 1.B.17) family.</text>
</comment>
<keyword evidence="2" id="KW-0175">Coiled coil</keyword>
<dbReference type="InterPro" id="IPR010131">
    <property type="entry name" value="MdtP/NodT-like"/>
</dbReference>
<accession>A0A540WXD2</accession>
<dbReference type="PANTHER" id="PTHR30203:SF24">
    <property type="entry name" value="BLR4935 PROTEIN"/>
    <property type="match status" value="1"/>
</dbReference>
<dbReference type="EMBL" id="VIFM01000095">
    <property type="protein sequence ID" value="TQF13590.1"/>
    <property type="molecule type" value="Genomic_DNA"/>
</dbReference>
<name>A0A540WXD2_9BACT</name>
<sequence length="420" mass="45389">MRWDVDMLLVPAALSLVLAASPLEAWPLARVASEAVARSPEVAAARAEEEGAEGTRAADGRWLRNNPSLEVAVVSDALTGAQGEQRTEVVLSQMLEVAGQRGLRLDRAKSAQEAARARRQAAMLSASSGAVDAAVELERREARSSLAREALELTREMETATVRRFAAGDVSELERNAATLERARAEARVAQAHAEAQAARVELNRRLGRPADAPLTVSLLDSATDTLPSELTGEQPTLVAARAEVAAAGSEVDLLRRERIPNPTLSLGYERERRPEAHGAFTDLHTEHLLIARLSVPLPLWDRNQGELAQARARHKVRESERIARTREVESEQAVARTTFEAARAAHTALMSVRPSVDRNLELVRRAYEAGQLGLDSLLLARDRSFAASADAVDAAAALARARTALLRSVGRMPTGEVPE</sequence>
<dbReference type="InterPro" id="IPR003423">
    <property type="entry name" value="OMP_efflux"/>
</dbReference>
<feature type="coiled-coil region" evidence="2">
    <location>
        <begin position="163"/>
        <end position="202"/>
    </location>
</feature>